<dbReference type="RefSeq" id="WP_265282385.1">
    <property type="nucleotide sequence ID" value="NZ_QZCW01000002.1"/>
</dbReference>
<dbReference type="Pfam" id="PF01609">
    <property type="entry name" value="DDE_Tnp_1"/>
    <property type="match status" value="1"/>
</dbReference>
<accession>A0ABT3KUB1</accession>
<dbReference type="NCBIfam" id="NF033559">
    <property type="entry name" value="transpos_IS1634"/>
    <property type="match status" value="1"/>
</dbReference>
<sequence>MFIRRTQTRNRVSGEPYVTHRLVHSARVGHVIKQSTLLNLGSHLDLPQAHWPALAKRIDELLHGQCSMPDASLPEQVQTLAQRFAAQIIARTPNLGLACSALSDAPATAALPASRSPFETGAVDRYQEVDLDSLELVNPRSVGVEHAALSAMRQCGFEDKLAQLGLNRPQIAAAVGNVVARMALPCSELATHAWLKGQSALGELLEFDFQAMDLNRLYRASDALYKHREALQEHLFGRARAMFGLGQTITLYDLTNTYFEGGAAAVDKAKRGRSKERRSDCPLVTLAMALDASGFVRRVQFFAGNASEPSTLNKDMLTGLDAAPRATVVMDAGISTEANLRWLRDQGYHYVVVSKLRRRQFDPALATEVQSAGGVTIKLQRVLDAQGHVLLYCHSPAREQKDRAIDEAKASGLEAALARLHASLSKSKGRQDAATIMQRLGRLKQRFARAAQHYAISVTTDPEDQRITAITWDKRTKPGSAAAHPGVYCLRTTLVEQDNAALWRTYTMLTELESVFRSLKTDLGLRPVFHRIDRRVEGHLFISVLAYHFVHMLRSQLKAQGVSDSWNTLRQTLSTQRRVTVTMQRRDGRTVHVRKATRPQPGHQTLSTILKLDPNPGRTHRVLV</sequence>
<feature type="domain" description="Transposase IS4-like" evidence="1">
    <location>
        <begin position="269"/>
        <end position="547"/>
    </location>
</feature>
<dbReference type="InterPro" id="IPR002559">
    <property type="entry name" value="Transposase_11"/>
</dbReference>
<dbReference type="InterPro" id="IPR012337">
    <property type="entry name" value="RNaseH-like_sf"/>
</dbReference>
<evidence type="ECO:0000313" key="3">
    <source>
        <dbReference type="Proteomes" id="UP001208935"/>
    </source>
</evidence>
<dbReference type="InterPro" id="IPR047654">
    <property type="entry name" value="IS1634_transpos"/>
</dbReference>
<evidence type="ECO:0000259" key="1">
    <source>
        <dbReference type="Pfam" id="PF01609"/>
    </source>
</evidence>
<dbReference type="EMBL" id="QZCW01000002">
    <property type="protein sequence ID" value="MCW5321928.1"/>
    <property type="molecule type" value="Genomic_DNA"/>
</dbReference>
<protein>
    <submittedName>
        <fullName evidence="2">IS1634 family transposase</fullName>
    </submittedName>
</protein>
<proteinExistence type="predicted"/>
<dbReference type="Proteomes" id="UP001208935">
    <property type="component" value="Unassembled WGS sequence"/>
</dbReference>
<evidence type="ECO:0000313" key="2">
    <source>
        <dbReference type="EMBL" id="MCW5321928.1"/>
    </source>
</evidence>
<comment type="caution">
    <text evidence="2">The sequence shown here is derived from an EMBL/GenBank/DDBJ whole genome shotgun (WGS) entry which is preliminary data.</text>
</comment>
<keyword evidence="3" id="KW-1185">Reference proteome</keyword>
<dbReference type="SUPFAM" id="SSF53098">
    <property type="entry name" value="Ribonuclease H-like"/>
    <property type="match status" value="1"/>
</dbReference>
<name>A0ABT3KUB1_9BURK</name>
<gene>
    <name evidence="2" type="ORF">D5039_12405</name>
</gene>
<organism evidence="2 3">
    <name type="scientific">Verminephrobacter aporrectodeae subsp. tuberculatae</name>
    <dbReference type="NCBI Taxonomy" id="1110392"/>
    <lineage>
        <taxon>Bacteria</taxon>
        <taxon>Pseudomonadati</taxon>
        <taxon>Pseudomonadota</taxon>
        <taxon>Betaproteobacteria</taxon>
        <taxon>Burkholderiales</taxon>
        <taxon>Comamonadaceae</taxon>
        <taxon>Verminephrobacter</taxon>
    </lineage>
</organism>
<reference evidence="3" key="1">
    <citation type="submission" date="2023-07" db="EMBL/GenBank/DDBJ databases">
        <title>Verminephrobacter genomes.</title>
        <authorList>
            <person name="Lund M.B."/>
        </authorList>
    </citation>
    <scope>NUCLEOTIDE SEQUENCE [LARGE SCALE GENOMIC DNA]</scope>
    <source>
        <strain evidence="3">AtM5-05</strain>
    </source>
</reference>